<sequence>LLLQIRARDADNIQLEMKRYSLTQKLDDLERFLDHKNLHLIFDTYQAISRTSIDIDFLAKRMEYNCLCEKDRAVSLLNNLSLLVPEHFSILKTGIGKFIRVSPDNSHNTFTEVESLLKQERAACMAPIAASSPRAP</sequence>
<dbReference type="Proteomes" id="UP001328107">
    <property type="component" value="Unassembled WGS sequence"/>
</dbReference>
<protein>
    <submittedName>
        <fullName evidence="1">Uncharacterized protein</fullName>
    </submittedName>
</protein>
<gene>
    <name evidence="1" type="ORF">PMAYCL1PPCAC_11354</name>
</gene>
<organism evidence="1 2">
    <name type="scientific">Pristionchus mayeri</name>
    <dbReference type="NCBI Taxonomy" id="1317129"/>
    <lineage>
        <taxon>Eukaryota</taxon>
        <taxon>Metazoa</taxon>
        <taxon>Ecdysozoa</taxon>
        <taxon>Nematoda</taxon>
        <taxon>Chromadorea</taxon>
        <taxon>Rhabditida</taxon>
        <taxon>Rhabditina</taxon>
        <taxon>Diplogasteromorpha</taxon>
        <taxon>Diplogasteroidea</taxon>
        <taxon>Neodiplogasteridae</taxon>
        <taxon>Pristionchus</taxon>
    </lineage>
</organism>
<evidence type="ECO:0000313" key="1">
    <source>
        <dbReference type="EMBL" id="GMR41159.1"/>
    </source>
</evidence>
<reference evidence="2" key="1">
    <citation type="submission" date="2022-10" db="EMBL/GenBank/DDBJ databases">
        <title>Genome assembly of Pristionchus species.</title>
        <authorList>
            <person name="Yoshida K."/>
            <person name="Sommer R.J."/>
        </authorList>
    </citation>
    <scope>NUCLEOTIDE SEQUENCE [LARGE SCALE GENOMIC DNA]</scope>
    <source>
        <strain evidence="2">RS5460</strain>
    </source>
</reference>
<keyword evidence="2" id="KW-1185">Reference proteome</keyword>
<proteinExistence type="predicted"/>
<evidence type="ECO:0000313" key="2">
    <source>
        <dbReference type="Proteomes" id="UP001328107"/>
    </source>
</evidence>
<accession>A0AAN4ZKS0</accession>
<dbReference type="EMBL" id="BTRK01000003">
    <property type="protein sequence ID" value="GMR41159.1"/>
    <property type="molecule type" value="Genomic_DNA"/>
</dbReference>
<name>A0AAN4ZKS0_9BILA</name>
<comment type="caution">
    <text evidence="1">The sequence shown here is derived from an EMBL/GenBank/DDBJ whole genome shotgun (WGS) entry which is preliminary data.</text>
</comment>
<dbReference type="AlphaFoldDB" id="A0AAN4ZKS0"/>
<feature type="non-terminal residue" evidence="1">
    <location>
        <position position="1"/>
    </location>
</feature>